<dbReference type="EMBL" id="ANMO01000216">
    <property type="protein sequence ID" value="EMB14346.1"/>
    <property type="molecule type" value="Genomic_DNA"/>
</dbReference>
<comment type="caution">
    <text evidence="1">The sequence shown here is derived from an EMBL/GenBank/DDBJ whole genome shotgun (WGS) entry which is preliminary data.</text>
</comment>
<proteinExistence type="predicted"/>
<evidence type="ECO:0000313" key="1">
    <source>
        <dbReference type="EMBL" id="EMB14346.1"/>
    </source>
</evidence>
<dbReference type="Proteomes" id="UP000011529">
    <property type="component" value="Unassembled WGS sequence"/>
</dbReference>
<sequence length="40" mass="4574">MLVLSLLKKGQDLTQNPRLLPNVPQYLQTINRIVGIKNFP</sequence>
<reference evidence="1" key="2">
    <citation type="journal article" date="2013" name="Mar. Genomics">
        <title>Expression of sulfatases in Rhodopirellula baltica and the diversity of sulfatases in the genus Rhodopirellula.</title>
        <authorList>
            <person name="Wegner C.E."/>
            <person name="Richter-Heitmann T."/>
            <person name="Klindworth A."/>
            <person name="Klockow C."/>
            <person name="Richter M."/>
            <person name="Achstetter T."/>
            <person name="Glockner F.O."/>
            <person name="Harder J."/>
        </authorList>
    </citation>
    <scope>NUCLEOTIDE SEQUENCE [LARGE SCALE GENOMIC DNA]</scope>
    <source>
        <strain evidence="1">6C</strain>
    </source>
</reference>
<protein>
    <submittedName>
        <fullName evidence="1">Uncharacterized protein</fullName>
    </submittedName>
</protein>
<dbReference type="AlphaFoldDB" id="M2A492"/>
<dbReference type="PATRIC" id="fig|1263867.3.peg.5122"/>
<name>M2A492_9BACT</name>
<organism evidence="1 2">
    <name type="scientific">Rhodopirellula europaea 6C</name>
    <dbReference type="NCBI Taxonomy" id="1263867"/>
    <lineage>
        <taxon>Bacteria</taxon>
        <taxon>Pseudomonadati</taxon>
        <taxon>Planctomycetota</taxon>
        <taxon>Planctomycetia</taxon>
        <taxon>Pirellulales</taxon>
        <taxon>Pirellulaceae</taxon>
        <taxon>Rhodopirellula</taxon>
    </lineage>
</organism>
<accession>M2A492</accession>
<gene>
    <name evidence="1" type="ORF">RE6C_04768</name>
</gene>
<keyword evidence="2" id="KW-1185">Reference proteome</keyword>
<evidence type="ECO:0000313" key="2">
    <source>
        <dbReference type="Proteomes" id="UP000011529"/>
    </source>
</evidence>
<reference evidence="1" key="1">
    <citation type="submission" date="2012-11" db="EMBL/GenBank/DDBJ databases">
        <title>Permanent draft genomes of Rhodopirellula europaea strain SH398 and 6C.</title>
        <authorList>
            <person name="Richter M."/>
            <person name="Richter-Heitmann T."/>
            <person name="Frank C."/>
            <person name="Harder J."/>
            <person name="Glockner F.O."/>
        </authorList>
    </citation>
    <scope>NUCLEOTIDE SEQUENCE</scope>
    <source>
        <strain evidence="1">6C</strain>
    </source>
</reference>